<sequence length="157" mass="17852">MTVQVPEELARLHRFVSWYEQPRWLPEAARDGNVCVWCASPADATAVEPAPSAGLPRRACMRCYAAQLAWYITWYDWHRHFSACTPCRQHQTCLVGHGRRLLHEKTMPPIDKRPVCLSCPAPLLGTELVAPVRWEGSEGFNLGYAHLRCLSRRPSVT</sequence>
<reference evidence="2" key="1">
    <citation type="journal article" date="2019" name="Int. J. Syst. Evol. Microbiol.">
        <title>The Global Catalogue of Microorganisms (GCM) 10K type strain sequencing project: providing services to taxonomists for standard genome sequencing and annotation.</title>
        <authorList>
            <consortium name="The Broad Institute Genomics Platform"/>
            <consortium name="The Broad Institute Genome Sequencing Center for Infectious Disease"/>
            <person name="Wu L."/>
            <person name="Ma J."/>
        </authorList>
    </citation>
    <scope>NUCLEOTIDE SEQUENCE [LARGE SCALE GENOMIC DNA]</scope>
    <source>
        <strain evidence="2">KCTC 5701</strain>
    </source>
</reference>
<name>A0ABW0WEV1_STRNO</name>
<dbReference type="RefSeq" id="WP_344350661.1">
    <property type="nucleotide sequence ID" value="NZ_BAAASM010000037.1"/>
</dbReference>
<evidence type="ECO:0000313" key="2">
    <source>
        <dbReference type="Proteomes" id="UP001596065"/>
    </source>
</evidence>
<protein>
    <submittedName>
        <fullName evidence="1">Uncharacterized protein</fullName>
    </submittedName>
</protein>
<organism evidence="1 2">
    <name type="scientific">Streptomyces nogalater</name>
    <dbReference type="NCBI Taxonomy" id="38314"/>
    <lineage>
        <taxon>Bacteria</taxon>
        <taxon>Bacillati</taxon>
        <taxon>Actinomycetota</taxon>
        <taxon>Actinomycetes</taxon>
        <taxon>Kitasatosporales</taxon>
        <taxon>Streptomycetaceae</taxon>
        <taxon>Streptomyces</taxon>
    </lineage>
</organism>
<accession>A0ABW0WEV1</accession>
<dbReference type="EMBL" id="JBHSOE010000008">
    <property type="protein sequence ID" value="MFC5655294.1"/>
    <property type="molecule type" value="Genomic_DNA"/>
</dbReference>
<evidence type="ECO:0000313" key="1">
    <source>
        <dbReference type="EMBL" id="MFC5655294.1"/>
    </source>
</evidence>
<dbReference type="Proteomes" id="UP001596065">
    <property type="component" value="Unassembled WGS sequence"/>
</dbReference>
<comment type="caution">
    <text evidence="1">The sequence shown here is derived from an EMBL/GenBank/DDBJ whole genome shotgun (WGS) entry which is preliminary data.</text>
</comment>
<gene>
    <name evidence="1" type="ORF">ACFP3J_07295</name>
</gene>
<keyword evidence="2" id="KW-1185">Reference proteome</keyword>
<proteinExistence type="predicted"/>